<dbReference type="InParanoid" id="D2VRK6"/>
<evidence type="ECO:0000313" key="3">
    <source>
        <dbReference type="Proteomes" id="UP000006671"/>
    </source>
</evidence>
<organism evidence="3">
    <name type="scientific">Naegleria gruberi</name>
    <name type="common">Amoeba</name>
    <dbReference type="NCBI Taxonomy" id="5762"/>
    <lineage>
        <taxon>Eukaryota</taxon>
        <taxon>Discoba</taxon>
        <taxon>Heterolobosea</taxon>
        <taxon>Tetramitia</taxon>
        <taxon>Eutetramitia</taxon>
        <taxon>Vahlkampfiidae</taxon>
        <taxon>Naegleria</taxon>
    </lineage>
</organism>
<feature type="compositionally biased region" description="Basic residues" evidence="1">
    <location>
        <begin position="207"/>
        <end position="216"/>
    </location>
</feature>
<dbReference type="KEGG" id="ngr:NAEGRDRAFT_51701"/>
<accession>D2VRK6</accession>
<feature type="compositionally biased region" description="Basic and acidic residues" evidence="1">
    <location>
        <begin position="197"/>
        <end position="206"/>
    </location>
</feature>
<dbReference type="VEuPathDB" id="AmoebaDB:NAEGRDRAFT_51701"/>
<evidence type="ECO:0000256" key="1">
    <source>
        <dbReference type="SAM" id="MobiDB-lite"/>
    </source>
</evidence>
<dbReference type="GeneID" id="8854850"/>
<dbReference type="AlphaFoldDB" id="D2VRK6"/>
<keyword evidence="3" id="KW-1185">Reference proteome</keyword>
<sequence length="387" mass="43449">MAQSSNNNLEVKAVVYNLGKLSLDSNYNDNPSNYYKELVDRALQNCKNIEPNEKIDNLTCNLALFIDDEGITKQVRRRKVGITPNRTVFSTFYFVESPGYQNANEPTSHFWWLSGNTIVYKCNQKGGEGGTTEFTIVASQLEAANNQEVTKSGWILHHDMGVDVIVVDHIISSLFDPKDGKNTPKTSKKVTNKKSTVRVEENNEKKSSKKSKKASKKSTTNKSTKKATKKRKRNEDDDDDVIMNSHNDNIIAVPNTAQVNENSNETKEESFLLSDDVNDGDALTSSQLELERDQTIAILDNIQTSFPTKMVSDFISVRSLNQQEKNETNIHSSSGSLIPNRPFWPTASGSESDHELTELCYCSDFFSCENDCCLELKTNQDLNSEII</sequence>
<dbReference type="Proteomes" id="UP000006671">
    <property type="component" value="Unassembled WGS sequence"/>
</dbReference>
<proteinExistence type="predicted"/>
<name>D2VRK6_NAEGR</name>
<dbReference type="RefSeq" id="XP_002673153.1">
    <property type="nucleotide sequence ID" value="XM_002673107.1"/>
</dbReference>
<feature type="compositionally biased region" description="Basic residues" evidence="1">
    <location>
        <begin position="186"/>
        <end position="196"/>
    </location>
</feature>
<evidence type="ECO:0000313" key="2">
    <source>
        <dbReference type="EMBL" id="EFC40409.1"/>
    </source>
</evidence>
<reference evidence="2 3" key="1">
    <citation type="journal article" date="2010" name="Cell">
        <title>The genome of Naegleria gruberi illuminates early eukaryotic versatility.</title>
        <authorList>
            <person name="Fritz-Laylin L.K."/>
            <person name="Prochnik S.E."/>
            <person name="Ginger M.L."/>
            <person name="Dacks J.B."/>
            <person name="Carpenter M.L."/>
            <person name="Field M.C."/>
            <person name="Kuo A."/>
            <person name="Paredez A."/>
            <person name="Chapman J."/>
            <person name="Pham J."/>
            <person name="Shu S."/>
            <person name="Neupane R."/>
            <person name="Cipriano M."/>
            <person name="Mancuso J."/>
            <person name="Tu H."/>
            <person name="Salamov A."/>
            <person name="Lindquist E."/>
            <person name="Shapiro H."/>
            <person name="Lucas S."/>
            <person name="Grigoriev I.V."/>
            <person name="Cande W.Z."/>
            <person name="Fulton C."/>
            <person name="Rokhsar D.S."/>
            <person name="Dawson S.C."/>
        </authorList>
    </citation>
    <scope>NUCLEOTIDE SEQUENCE [LARGE SCALE GENOMIC DNA]</scope>
    <source>
        <strain evidence="2 3">NEG-M</strain>
    </source>
</reference>
<dbReference type="EMBL" id="GG738892">
    <property type="protein sequence ID" value="EFC40409.1"/>
    <property type="molecule type" value="Genomic_DNA"/>
</dbReference>
<feature type="compositionally biased region" description="Basic residues" evidence="1">
    <location>
        <begin position="223"/>
        <end position="232"/>
    </location>
</feature>
<feature type="region of interest" description="Disordered" evidence="1">
    <location>
        <begin position="176"/>
        <end position="278"/>
    </location>
</feature>
<gene>
    <name evidence="2" type="ORF">NAEGRDRAFT_51701</name>
</gene>
<protein>
    <submittedName>
        <fullName evidence="2">Predicted protein</fullName>
    </submittedName>
</protein>